<protein>
    <recommendedName>
        <fullName evidence="3">Nudix hydrolase domain-containing protein</fullName>
    </recommendedName>
</protein>
<comment type="caution">
    <text evidence="4">The sequence shown here is derived from an EMBL/GenBank/DDBJ whole genome shotgun (WGS) entry which is preliminary data.</text>
</comment>
<evidence type="ECO:0000313" key="5">
    <source>
        <dbReference type="Proteomes" id="UP000019365"/>
    </source>
</evidence>
<dbReference type="InterPro" id="IPR054105">
    <property type="entry name" value="WHD_NrtR"/>
</dbReference>
<dbReference type="Gene3D" id="1.10.10.10">
    <property type="entry name" value="Winged helix-like DNA-binding domain superfamily/Winged helix DNA-binding domain"/>
    <property type="match status" value="1"/>
</dbReference>
<dbReference type="PROSITE" id="PS51462">
    <property type="entry name" value="NUDIX"/>
    <property type="match status" value="1"/>
</dbReference>
<dbReference type="InterPro" id="IPR036390">
    <property type="entry name" value="WH_DNA-bd_sf"/>
</dbReference>
<dbReference type="InterPro" id="IPR036388">
    <property type="entry name" value="WH-like_DNA-bd_sf"/>
</dbReference>
<dbReference type="OrthoDB" id="9786141at2"/>
<dbReference type="Gene3D" id="3.90.79.10">
    <property type="entry name" value="Nucleoside Triphosphate Pyrophosphohydrolase"/>
    <property type="match status" value="1"/>
</dbReference>
<reference evidence="4 5" key="1">
    <citation type="journal article" date="2014" name="PLoS ONE">
        <title>Rumen cellulosomics: divergent fiber-degrading strategies revealed by comparative genome-wide analysis of six ruminococcal strains.</title>
        <authorList>
            <person name="Dassa B."/>
            <person name="Borovok I."/>
            <person name="Ruimy-Israeli V."/>
            <person name="Lamed R."/>
            <person name="Flint H.J."/>
            <person name="Duncan S.H."/>
            <person name="Henrissat B."/>
            <person name="Coutinho P."/>
            <person name="Morrison M."/>
            <person name="Mosoni P."/>
            <person name="Yeoman C.J."/>
            <person name="White B.A."/>
            <person name="Bayer E.A."/>
        </authorList>
    </citation>
    <scope>NUCLEOTIDE SEQUENCE [LARGE SCALE GENOMIC DNA]</scope>
    <source>
        <strain evidence="4 5">007c</strain>
    </source>
</reference>
<evidence type="ECO:0000256" key="1">
    <source>
        <dbReference type="ARBA" id="ARBA00005582"/>
    </source>
</evidence>
<dbReference type="Pfam" id="PF00293">
    <property type="entry name" value="NUDIX"/>
    <property type="match status" value="1"/>
</dbReference>
<dbReference type="AlphaFoldDB" id="W7UAU7"/>
<evidence type="ECO:0000313" key="4">
    <source>
        <dbReference type="EMBL" id="EWM52171.1"/>
    </source>
</evidence>
<dbReference type="eggNOG" id="COG1051">
    <property type="taxonomic scope" value="Bacteria"/>
</dbReference>
<sequence>MVTENEFLAEYKLSDYERPSVTADVAAFMIRSGEKTSYRKDPEHKLSLLLIRRGGHPYKGMWALPGGFMQSDETVEECALREIMEETSVRPVSIMPVGIFSQPGRDPRGWIISSAYVSIISEESVKQVACDDASDAQWFNVSFEEEEDGIFRLSLSYEDIVLNAVLAEKSASFGRTMFDIVDSGSLAFDHAAIIAAALMALRSAAKSFETVFDFLPDKFTLSALQKVQETIMNVSMLPANFRRMVSKYVEETGEYLRGDGHRPAMLFRRRKTPVK</sequence>
<dbReference type="GO" id="GO:0016787">
    <property type="term" value="F:hydrolase activity"/>
    <property type="evidence" value="ECO:0007669"/>
    <property type="project" value="UniProtKB-KW"/>
</dbReference>
<proteinExistence type="inferred from homology"/>
<keyword evidence="5" id="KW-1185">Reference proteome</keyword>
<organism evidence="4 5">
    <name type="scientific">Ruminococcus flavefaciens 007c</name>
    <dbReference type="NCBI Taxonomy" id="1341157"/>
    <lineage>
        <taxon>Bacteria</taxon>
        <taxon>Bacillati</taxon>
        <taxon>Bacillota</taxon>
        <taxon>Clostridia</taxon>
        <taxon>Eubacteriales</taxon>
        <taxon>Oscillospiraceae</taxon>
        <taxon>Ruminococcus</taxon>
    </lineage>
</organism>
<name>W7UAU7_RUMFL</name>
<dbReference type="InterPro" id="IPR015797">
    <property type="entry name" value="NUDIX_hydrolase-like_dom_sf"/>
</dbReference>
<accession>W7UAU7</accession>
<dbReference type="CDD" id="cd18873">
    <property type="entry name" value="NUDIX_NadM_like"/>
    <property type="match status" value="1"/>
</dbReference>
<dbReference type="EMBL" id="ATAX01000037">
    <property type="protein sequence ID" value="EWM52171.1"/>
    <property type="molecule type" value="Genomic_DNA"/>
</dbReference>
<evidence type="ECO:0000256" key="2">
    <source>
        <dbReference type="ARBA" id="ARBA00022801"/>
    </source>
</evidence>
<comment type="similarity">
    <text evidence="1">Belongs to the Nudix hydrolase family.</text>
</comment>
<dbReference type="RefSeq" id="WP_051456739.1">
    <property type="nucleotide sequence ID" value="NZ_ATAX01000037.1"/>
</dbReference>
<feature type="domain" description="Nudix hydrolase" evidence="3">
    <location>
        <begin position="20"/>
        <end position="162"/>
    </location>
</feature>
<dbReference type="PANTHER" id="PTHR43736">
    <property type="entry name" value="ADP-RIBOSE PYROPHOSPHATASE"/>
    <property type="match status" value="1"/>
</dbReference>
<dbReference type="PATRIC" id="fig|1341157.4.peg.3231"/>
<dbReference type="Proteomes" id="UP000019365">
    <property type="component" value="Unassembled WGS sequence"/>
</dbReference>
<dbReference type="PANTHER" id="PTHR43736:SF1">
    <property type="entry name" value="DIHYDRONEOPTERIN TRIPHOSPHATE DIPHOSPHATASE"/>
    <property type="match status" value="1"/>
</dbReference>
<dbReference type="SUPFAM" id="SSF55811">
    <property type="entry name" value="Nudix"/>
    <property type="match status" value="1"/>
</dbReference>
<dbReference type="SUPFAM" id="SSF46785">
    <property type="entry name" value="Winged helix' DNA-binding domain"/>
    <property type="match status" value="1"/>
</dbReference>
<dbReference type="InterPro" id="IPR020476">
    <property type="entry name" value="Nudix_hydrolase"/>
</dbReference>
<evidence type="ECO:0000259" key="3">
    <source>
        <dbReference type="PROSITE" id="PS51462"/>
    </source>
</evidence>
<dbReference type="InterPro" id="IPR000086">
    <property type="entry name" value="NUDIX_hydrolase_dom"/>
</dbReference>
<gene>
    <name evidence="4" type="ORF">RF007C_01995</name>
</gene>
<dbReference type="PRINTS" id="PR00502">
    <property type="entry name" value="NUDIXFAMILY"/>
</dbReference>
<keyword evidence="2" id="KW-0378">Hydrolase</keyword>
<dbReference type="Pfam" id="PF21906">
    <property type="entry name" value="WHD_NrtR"/>
    <property type="match status" value="1"/>
</dbReference>